<gene>
    <name evidence="2" type="ORF">BXYJ_LOCUS9580</name>
</gene>
<reference evidence="5" key="1">
    <citation type="submission" date="2016-11" db="UniProtKB">
        <authorList>
            <consortium name="WormBaseParasite"/>
        </authorList>
    </citation>
    <scope>IDENTIFICATION</scope>
</reference>
<dbReference type="Proteomes" id="UP000659654">
    <property type="component" value="Unassembled WGS sequence"/>
</dbReference>
<dbReference type="OrthoDB" id="10363451at2759"/>
<feature type="transmembrane region" description="Helical" evidence="1">
    <location>
        <begin position="7"/>
        <end position="29"/>
    </location>
</feature>
<feature type="transmembrane region" description="Helical" evidence="1">
    <location>
        <begin position="112"/>
        <end position="130"/>
    </location>
</feature>
<keyword evidence="1" id="KW-0472">Membrane</keyword>
<evidence type="ECO:0000313" key="4">
    <source>
        <dbReference type="Proteomes" id="UP000659654"/>
    </source>
</evidence>
<name>A0A1I7S447_BURXY</name>
<proteinExistence type="predicted"/>
<dbReference type="EMBL" id="CAJFCV020000004">
    <property type="protein sequence ID" value="CAG9116718.1"/>
    <property type="molecule type" value="Genomic_DNA"/>
</dbReference>
<protein>
    <submittedName>
        <fullName evidence="2">(pine wood nematode) hypothetical protein</fullName>
    </submittedName>
</protein>
<dbReference type="AlphaFoldDB" id="A0A1I7S447"/>
<dbReference type="Proteomes" id="UP000582659">
    <property type="component" value="Unassembled WGS sequence"/>
</dbReference>
<feature type="transmembrane region" description="Helical" evidence="1">
    <location>
        <begin position="83"/>
        <end position="100"/>
    </location>
</feature>
<dbReference type="WBParaSite" id="BXY_0777900.1">
    <property type="protein sequence ID" value="BXY_0777900.1"/>
    <property type="gene ID" value="BXY_0777900"/>
</dbReference>
<evidence type="ECO:0000313" key="3">
    <source>
        <dbReference type="Proteomes" id="UP000095284"/>
    </source>
</evidence>
<accession>A0A1I7S447</accession>
<reference evidence="2" key="2">
    <citation type="submission" date="2020-09" db="EMBL/GenBank/DDBJ databases">
        <authorList>
            <person name="Kikuchi T."/>
        </authorList>
    </citation>
    <scope>NUCLEOTIDE SEQUENCE</scope>
    <source>
        <strain evidence="2">Ka4C1</strain>
    </source>
</reference>
<sequence length="255" mass="29667">MKSVWVVLIVKAAFLGILLFISILLVVNSEYGLPDSENNELTVISFTESVTIFIITVEFALSVSSFLRGVYIYRKDKIIRREIAVYLTFGLVVGVIYFYYRYLGTEETKRLWVWTGLLLVVVVVQIGERVHARHVLRRIIDETIFLNQRAGNFIDEEGAAALYEIQLRRKVFARYGSSPYESSIKNVLHVEYHQLMVFAAHLERLARREDKNLFVLDEIRREMICHVRSFGLSDKETEKWRKIADAPLLIFPDID</sequence>
<keyword evidence="1" id="KW-0812">Transmembrane</keyword>
<evidence type="ECO:0000313" key="5">
    <source>
        <dbReference type="WBParaSite" id="BXY_0777900.1"/>
    </source>
</evidence>
<dbReference type="Proteomes" id="UP000095284">
    <property type="component" value="Unplaced"/>
</dbReference>
<organism evidence="3 5">
    <name type="scientific">Bursaphelenchus xylophilus</name>
    <name type="common">Pinewood nematode worm</name>
    <name type="synonym">Aphelenchoides xylophilus</name>
    <dbReference type="NCBI Taxonomy" id="6326"/>
    <lineage>
        <taxon>Eukaryota</taxon>
        <taxon>Metazoa</taxon>
        <taxon>Ecdysozoa</taxon>
        <taxon>Nematoda</taxon>
        <taxon>Chromadorea</taxon>
        <taxon>Rhabditida</taxon>
        <taxon>Tylenchina</taxon>
        <taxon>Tylenchomorpha</taxon>
        <taxon>Aphelenchoidea</taxon>
        <taxon>Aphelenchoididae</taxon>
        <taxon>Bursaphelenchus</taxon>
    </lineage>
</organism>
<keyword evidence="1" id="KW-1133">Transmembrane helix</keyword>
<evidence type="ECO:0000256" key="1">
    <source>
        <dbReference type="SAM" id="Phobius"/>
    </source>
</evidence>
<dbReference type="EMBL" id="CAJFDI010000004">
    <property type="protein sequence ID" value="CAD5227035.1"/>
    <property type="molecule type" value="Genomic_DNA"/>
</dbReference>
<feature type="transmembrane region" description="Helical" evidence="1">
    <location>
        <begin position="49"/>
        <end position="71"/>
    </location>
</feature>
<evidence type="ECO:0000313" key="2">
    <source>
        <dbReference type="EMBL" id="CAD5227035.1"/>
    </source>
</evidence>
<keyword evidence="4" id="KW-1185">Reference proteome</keyword>